<accession>A0A5B7F727</accession>
<keyword evidence="3" id="KW-1185">Reference proteome</keyword>
<keyword evidence="1" id="KW-1133">Transmembrane helix</keyword>
<comment type="caution">
    <text evidence="2">The sequence shown here is derived from an EMBL/GenBank/DDBJ whole genome shotgun (WGS) entry which is preliminary data.</text>
</comment>
<organism evidence="2 3">
    <name type="scientific">Portunus trituberculatus</name>
    <name type="common">Swimming crab</name>
    <name type="synonym">Neptunus trituberculatus</name>
    <dbReference type="NCBI Taxonomy" id="210409"/>
    <lineage>
        <taxon>Eukaryota</taxon>
        <taxon>Metazoa</taxon>
        <taxon>Ecdysozoa</taxon>
        <taxon>Arthropoda</taxon>
        <taxon>Crustacea</taxon>
        <taxon>Multicrustacea</taxon>
        <taxon>Malacostraca</taxon>
        <taxon>Eumalacostraca</taxon>
        <taxon>Eucarida</taxon>
        <taxon>Decapoda</taxon>
        <taxon>Pleocyemata</taxon>
        <taxon>Brachyura</taxon>
        <taxon>Eubrachyura</taxon>
        <taxon>Portunoidea</taxon>
        <taxon>Portunidae</taxon>
        <taxon>Portuninae</taxon>
        <taxon>Portunus</taxon>
    </lineage>
</organism>
<dbReference type="AlphaFoldDB" id="A0A5B7F727"/>
<evidence type="ECO:0000256" key="1">
    <source>
        <dbReference type="SAM" id="Phobius"/>
    </source>
</evidence>
<keyword evidence="1" id="KW-0812">Transmembrane</keyword>
<protein>
    <submittedName>
        <fullName evidence="2">Uncharacterized protein</fullName>
    </submittedName>
</protein>
<evidence type="ECO:0000313" key="3">
    <source>
        <dbReference type="Proteomes" id="UP000324222"/>
    </source>
</evidence>
<evidence type="ECO:0000313" key="2">
    <source>
        <dbReference type="EMBL" id="MPC41029.1"/>
    </source>
</evidence>
<dbReference type="EMBL" id="VSRR010004896">
    <property type="protein sequence ID" value="MPC41029.1"/>
    <property type="molecule type" value="Genomic_DNA"/>
</dbReference>
<name>A0A5B7F727_PORTR</name>
<dbReference type="Proteomes" id="UP000324222">
    <property type="component" value="Unassembled WGS sequence"/>
</dbReference>
<proteinExistence type="predicted"/>
<sequence length="77" mass="8184">MFFLCIPPPPPPPPPPPLPPPQLYTAALITIATITSALISSTPIPLRTKTFISFNMLSPSPVLAPPMTPSPPSPHHQ</sequence>
<gene>
    <name evidence="2" type="ORF">E2C01_034609</name>
</gene>
<reference evidence="2 3" key="1">
    <citation type="submission" date="2019-05" db="EMBL/GenBank/DDBJ databases">
        <title>Another draft genome of Portunus trituberculatus and its Hox gene families provides insights of decapod evolution.</title>
        <authorList>
            <person name="Jeong J.-H."/>
            <person name="Song I."/>
            <person name="Kim S."/>
            <person name="Choi T."/>
            <person name="Kim D."/>
            <person name="Ryu S."/>
            <person name="Kim W."/>
        </authorList>
    </citation>
    <scope>NUCLEOTIDE SEQUENCE [LARGE SCALE GENOMIC DNA]</scope>
    <source>
        <tissue evidence="2">Muscle</tissue>
    </source>
</reference>
<keyword evidence="1" id="KW-0472">Membrane</keyword>
<feature type="transmembrane region" description="Helical" evidence="1">
    <location>
        <begin position="23"/>
        <end position="46"/>
    </location>
</feature>